<accession>A0ACC1UE70</accession>
<organism evidence="1 2">
    <name type="scientific">Lentinula aff. lateritia</name>
    <dbReference type="NCBI Taxonomy" id="2804960"/>
    <lineage>
        <taxon>Eukaryota</taxon>
        <taxon>Fungi</taxon>
        <taxon>Dikarya</taxon>
        <taxon>Basidiomycota</taxon>
        <taxon>Agaricomycotina</taxon>
        <taxon>Agaricomycetes</taxon>
        <taxon>Agaricomycetidae</taxon>
        <taxon>Agaricales</taxon>
        <taxon>Marasmiineae</taxon>
        <taxon>Omphalotaceae</taxon>
        <taxon>Lentinula</taxon>
    </lineage>
</organism>
<evidence type="ECO:0000313" key="2">
    <source>
        <dbReference type="Proteomes" id="UP001163835"/>
    </source>
</evidence>
<reference evidence="1" key="1">
    <citation type="submission" date="2022-09" db="EMBL/GenBank/DDBJ databases">
        <title>A Global Phylogenomic Analysis of the Shiitake Genus Lentinula.</title>
        <authorList>
            <consortium name="DOE Joint Genome Institute"/>
            <person name="Sierra-Patev S."/>
            <person name="Min B."/>
            <person name="Naranjo-Ortiz M."/>
            <person name="Looney B."/>
            <person name="Konkel Z."/>
            <person name="Slot J.C."/>
            <person name="Sakamoto Y."/>
            <person name="Steenwyk J.L."/>
            <person name="Rokas A."/>
            <person name="Carro J."/>
            <person name="Camarero S."/>
            <person name="Ferreira P."/>
            <person name="Molpeceres G."/>
            <person name="Ruiz-Duenas F.J."/>
            <person name="Serrano A."/>
            <person name="Henrissat B."/>
            <person name="Drula E."/>
            <person name="Hughes K.W."/>
            <person name="Mata J.L."/>
            <person name="Ishikawa N.K."/>
            <person name="Vargas-Isla R."/>
            <person name="Ushijima S."/>
            <person name="Smith C.A."/>
            <person name="Ahrendt S."/>
            <person name="Andreopoulos W."/>
            <person name="He G."/>
            <person name="Labutti K."/>
            <person name="Lipzen A."/>
            <person name="Ng V."/>
            <person name="Riley R."/>
            <person name="Sandor L."/>
            <person name="Barry K."/>
            <person name="Martinez A.T."/>
            <person name="Xiao Y."/>
            <person name="Gibbons J.G."/>
            <person name="Terashima K."/>
            <person name="Grigoriev I.V."/>
            <person name="Hibbett D.S."/>
        </authorList>
    </citation>
    <scope>NUCLEOTIDE SEQUENCE</scope>
    <source>
        <strain evidence="1">TMI1499</strain>
    </source>
</reference>
<gene>
    <name evidence="1" type="ORF">F5876DRAFT_72135</name>
</gene>
<keyword evidence="2" id="KW-1185">Reference proteome</keyword>
<sequence length="531" mass="58757">MAITEKPESTLREDVVTASLEKVLARHGRVDLAPLPSDLPEDPLNWSSFRKNMLLALVAFHACLGPFSAACVIPSFEDFVVDFGITLTEASYLVSVPIVFLGTIPLLWAPVSKRIGRFPVSSFFHRLPSSPGRRPVYLVSMLLSSALQLASAYCTTYGTLMTCRVLVSVFICPPQSIGASTVSEVFFVHQKGQKMGIWALLVSVGSTIAPLIMGPLVYHTGQWQWTFYFLAIINFAHFVLYIFFCPETLFDRPERSKIGSPAITMDEETNTGKWYTPYTSFRIHSTEPWIRLPLDVISPLRFLLKPTILLPGLAYAITFTYTNATLLGQKYLLNTQEVGLQFVAPFLGALLGEPIAGYGSDRWMQYRVRKAGGEREPEWRLPFAIPGFLIAIVGLMIFGVQLQNTRSGVWNVTPDIGSGIALFGLQLVTTVCTTYAIESQPGHTGQAALMVAFIRQMYAFTGPFYFTLQFVSMGTVNACGLLSGLIAIGMCFVIICMIFGRSWRKGEEVTYDSGDRENTTAGILSDEKVKI</sequence>
<dbReference type="EMBL" id="MU794951">
    <property type="protein sequence ID" value="KAJ3815364.1"/>
    <property type="molecule type" value="Genomic_DNA"/>
</dbReference>
<comment type="caution">
    <text evidence="1">The sequence shown here is derived from an EMBL/GenBank/DDBJ whole genome shotgun (WGS) entry which is preliminary data.</text>
</comment>
<name>A0ACC1UE70_9AGAR</name>
<protein>
    <submittedName>
        <fullName evidence="1">MFS multidrug transporter</fullName>
    </submittedName>
</protein>
<proteinExistence type="predicted"/>
<dbReference type="Proteomes" id="UP001163835">
    <property type="component" value="Unassembled WGS sequence"/>
</dbReference>
<evidence type="ECO:0000313" key="1">
    <source>
        <dbReference type="EMBL" id="KAJ3815364.1"/>
    </source>
</evidence>